<keyword evidence="11" id="KW-1185">Reference proteome</keyword>
<evidence type="ECO:0000256" key="1">
    <source>
        <dbReference type="ARBA" id="ARBA00004651"/>
    </source>
</evidence>
<proteinExistence type="inferred from homology"/>
<comment type="similarity">
    <text evidence="7">Belongs to the binding-protein-dependent transport system permease family.</text>
</comment>
<keyword evidence="4 7" id="KW-0812">Transmembrane</keyword>
<feature type="compositionally biased region" description="Low complexity" evidence="8">
    <location>
        <begin position="556"/>
        <end position="571"/>
    </location>
</feature>
<accession>M0B8J0</accession>
<evidence type="ECO:0000256" key="5">
    <source>
        <dbReference type="ARBA" id="ARBA00022989"/>
    </source>
</evidence>
<name>M0B8J0_9EURY</name>
<feature type="domain" description="ABC transmembrane type-1" evidence="9">
    <location>
        <begin position="345"/>
        <end position="545"/>
    </location>
</feature>
<dbReference type="Proteomes" id="UP000011591">
    <property type="component" value="Unassembled WGS sequence"/>
</dbReference>
<dbReference type="SUPFAM" id="SSF161098">
    <property type="entry name" value="MetI-like"/>
    <property type="match status" value="1"/>
</dbReference>
<dbReference type="Pfam" id="PF00528">
    <property type="entry name" value="BPD_transp_1"/>
    <property type="match status" value="1"/>
</dbReference>
<evidence type="ECO:0000256" key="3">
    <source>
        <dbReference type="ARBA" id="ARBA00022475"/>
    </source>
</evidence>
<feature type="transmembrane region" description="Helical" evidence="7">
    <location>
        <begin position="77"/>
        <end position="101"/>
    </location>
</feature>
<evidence type="ECO:0000256" key="7">
    <source>
        <dbReference type="RuleBase" id="RU363032"/>
    </source>
</evidence>
<dbReference type="EMBL" id="AOIP01000015">
    <property type="protein sequence ID" value="ELZ07231.1"/>
    <property type="molecule type" value="Genomic_DNA"/>
</dbReference>
<keyword evidence="5 7" id="KW-1133">Transmembrane helix</keyword>
<feature type="transmembrane region" description="Helical" evidence="7">
    <location>
        <begin position="417"/>
        <end position="434"/>
    </location>
</feature>
<feature type="transmembrane region" description="Helical" evidence="7">
    <location>
        <begin position="347"/>
        <end position="372"/>
    </location>
</feature>
<dbReference type="CDD" id="cd06261">
    <property type="entry name" value="TM_PBP2"/>
    <property type="match status" value="1"/>
</dbReference>
<reference evidence="10 11" key="1">
    <citation type="journal article" date="2014" name="PLoS Genet.">
        <title>Phylogenetically driven sequencing of extremely halophilic archaea reveals strategies for static and dynamic osmo-response.</title>
        <authorList>
            <person name="Becker E.A."/>
            <person name="Seitzer P.M."/>
            <person name="Tritt A."/>
            <person name="Larsen D."/>
            <person name="Krusor M."/>
            <person name="Yao A.I."/>
            <person name="Wu D."/>
            <person name="Madern D."/>
            <person name="Eisen J.A."/>
            <person name="Darling A.E."/>
            <person name="Facciotti M.T."/>
        </authorList>
    </citation>
    <scope>NUCLEOTIDE SEQUENCE [LARGE SCALE GENOMIC DNA]</scope>
    <source>
        <strain evidence="10 11">DSM 13077</strain>
    </source>
</reference>
<feature type="transmembrane region" description="Helical" evidence="7">
    <location>
        <begin position="472"/>
        <end position="499"/>
    </location>
</feature>
<evidence type="ECO:0000256" key="6">
    <source>
        <dbReference type="ARBA" id="ARBA00023136"/>
    </source>
</evidence>
<dbReference type="PANTHER" id="PTHR43386:SF1">
    <property type="entry name" value="D,D-DIPEPTIDE TRANSPORT SYSTEM PERMEASE PROTEIN DDPC-RELATED"/>
    <property type="match status" value="1"/>
</dbReference>
<dbReference type="InterPro" id="IPR050366">
    <property type="entry name" value="BP-dependent_transpt_permease"/>
</dbReference>
<dbReference type="Gene3D" id="1.10.3720.10">
    <property type="entry name" value="MetI-like"/>
    <property type="match status" value="1"/>
</dbReference>
<feature type="transmembrane region" description="Helical" evidence="7">
    <location>
        <begin position="121"/>
        <end position="140"/>
    </location>
</feature>
<sequence>MSMNEFDDTTLRDRIAANPRPALLWLVGAFVLIALELGRIADGVLRLGGAIGLMVDMVVTIPSSVRGAVASSFGAGAGIAAFVITAFILLGIVAIVVKWLFIPWSLVDRLGIDVSTGREDILERLLVTGLLVIVAAALVWTPVGGLFEMLISVLTRGVEAVGSLTTITSREVIPNQGYQLPDGSWEGTFLGLSPAWAWALRVLVVYAYALTWLAWLWKGYEIFREHYREADWTPRDDSINRLRTHYWGVFGFVVVFMFVVMALWAPAVSPVTAEANLYSPYGNEIQYYGDDGVQSITHGDANMNSRSQGGDENVGLMSYDDYDRFHPFGTNTDGKDLFTFLAYGAQVSLVIGLLATVLMAVVATVLALITAYYKGVADLLAIIASDSVIALPRLLLVLLLSVLFMQANHPIAEIYDGGLLLALIFAGTGWPLLWRSVRGPALQVSEQEWIDAAKSYGQSPAATMRKHMSPYIAGYMLIYASLSLGGVIIGVAALSYLGFGVQAPTPEWGRAVFEGKSYVSTSSWHVATLPGLLVVFLVTGFNALGDGIRDAIDPQSDSGDGSAAAATGGGG</sequence>
<comment type="subcellular location">
    <subcellularLocation>
        <location evidence="1 7">Cell membrane</location>
        <topology evidence="1 7">Multi-pass membrane protein</topology>
    </subcellularLocation>
</comment>
<feature type="region of interest" description="Disordered" evidence="8">
    <location>
        <begin position="552"/>
        <end position="571"/>
    </location>
</feature>
<feature type="transmembrane region" description="Helical" evidence="7">
    <location>
        <begin position="524"/>
        <end position="544"/>
    </location>
</feature>
<evidence type="ECO:0000256" key="2">
    <source>
        <dbReference type="ARBA" id="ARBA00022448"/>
    </source>
</evidence>
<dbReference type="Pfam" id="PF12911">
    <property type="entry name" value="OppC_N"/>
    <property type="match status" value="1"/>
</dbReference>
<evidence type="ECO:0000313" key="11">
    <source>
        <dbReference type="Proteomes" id="UP000011591"/>
    </source>
</evidence>
<dbReference type="PROSITE" id="PS50928">
    <property type="entry name" value="ABC_TM1"/>
    <property type="match status" value="1"/>
</dbReference>
<protein>
    <submittedName>
        <fullName evidence="10">Binding-protein-dependent transporters inner membrane component</fullName>
    </submittedName>
</protein>
<feature type="transmembrane region" description="Helical" evidence="7">
    <location>
        <begin position="195"/>
        <end position="217"/>
    </location>
</feature>
<dbReference type="InterPro" id="IPR035906">
    <property type="entry name" value="MetI-like_sf"/>
</dbReference>
<dbReference type="AlphaFoldDB" id="M0B8J0"/>
<dbReference type="InterPro" id="IPR000515">
    <property type="entry name" value="MetI-like"/>
</dbReference>
<dbReference type="InterPro" id="IPR025966">
    <property type="entry name" value="OppC_N"/>
</dbReference>
<organism evidence="10 11">
    <name type="scientific">Natrialba aegyptia DSM 13077</name>
    <dbReference type="NCBI Taxonomy" id="1227491"/>
    <lineage>
        <taxon>Archaea</taxon>
        <taxon>Methanobacteriati</taxon>
        <taxon>Methanobacteriota</taxon>
        <taxon>Stenosarchaea group</taxon>
        <taxon>Halobacteria</taxon>
        <taxon>Halobacteriales</taxon>
        <taxon>Natrialbaceae</taxon>
        <taxon>Natrialba</taxon>
    </lineage>
</organism>
<evidence type="ECO:0000313" key="10">
    <source>
        <dbReference type="EMBL" id="ELZ07231.1"/>
    </source>
</evidence>
<evidence type="ECO:0000256" key="4">
    <source>
        <dbReference type="ARBA" id="ARBA00022692"/>
    </source>
</evidence>
<dbReference type="PATRIC" id="fig|1227491.4.peg.868"/>
<dbReference type="GO" id="GO:0005886">
    <property type="term" value="C:plasma membrane"/>
    <property type="evidence" value="ECO:0007669"/>
    <property type="project" value="UniProtKB-SubCell"/>
</dbReference>
<dbReference type="RefSeq" id="WP_006664368.1">
    <property type="nucleotide sequence ID" value="NZ_AOIP01000015.1"/>
</dbReference>
<feature type="transmembrane region" description="Helical" evidence="7">
    <location>
        <begin position="20"/>
        <end position="37"/>
    </location>
</feature>
<keyword evidence="2 7" id="KW-0813">Transport</keyword>
<comment type="caution">
    <text evidence="10">The sequence shown here is derived from an EMBL/GenBank/DDBJ whole genome shotgun (WGS) entry which is preliminary data.</text>
</comment>
<dbReference type="PANTHER" id="PTHR43386">
    <property type="entry name" value="OLIGOPEPTIDE TRANSPORT SYSTEM PERMEASE PROTEIN APPC"/>
    <property type="match status" value="1"/>
</dbReference>
<dbReference type="GO" id="GO:0055085">
    <property type="term" value="P:transmembrane transport"/>
    <property type="evidence" value="ECO:0007669"/>
    <property type="project" value="InterPro"/>
</dbReference>
<keyword evidence="6 7" id="KW-0472">Membrane</keyword>
<dbReference type="OrthoDB" id="312811at2157"/>
<feature type="transmembrane region" description="Helical" evidence="7">
    <location>
        <begin position="379"/>
        <end position="405"/>
    </location>
</feature>
<evidence type="ECO:0000256" key="8">
    <source>
        <dbReference type="SAM" id="MobiDB-lite"/>
    </source>
</evidence>
<evidence type="ECO:0000259" key="9">
    <source>
        <dbReference type="PROSITE" id="PS50928"/>
    </source>
</evidence>
<keyword evidence="3" id="KW-1003">Cell membrane</keyword>
<feature type="transmembrane region" description="Helical" evidence="7">
    <location>
        <begin position="245"/>
        <end position="265"/>
    </location>
</feature>
<gene>
    <name evidence="10" type="ORF">C480_04226</name>
</gene>